<organism evidence="1 2">
    <name type="scientific">Candidatus Nomurabacteria bacterium GW2011_GWB1_47_6</name>
    <dbReference type="NCBI Taxonomy" id="1618749"/>
    <lineage>
        <taxon>Bacteria</taxon>
        <taxon>Candidatus Nomuraibacteriota</taxon>
    </lineage>
</organism>
<proteinExistence type="predicted"/>
<reference evidence="1 2" key="1">
    <citation type="journal article" date="2015" name="Nature">
        <title>rRNA introns, odd ribosomes, and small enigmatic genomes across a large radiation of phyla.</title>
        <authorList>
            <person name="Brown C.T."/>
            <person name="Hug L.A."/>
            <person name="Thomas B.C."/>
            <person name="Sharon I."/>
            <person name="Castelle C.J."/>
            <person name="Singh A."/>
            <person name="Wilkins M.J."/>
            <person name="Williams K.H."/>
            <person name="Banfield J.F."/>
        </authorList>
    </citation>
    <scope>NUCLEOTIDE SEQUENCE [LARGE SCALE GENOMIC DNA]</scope>
</reference>
<protein>
    <submittedName>
        <fullName evidence="1">Uncharacterized protein</fullName>
    </submittedName>
</protein>
<evidence type="ECO:0000313" key="2">
    <source>
        <dbReference type="Proteomes" id="UP000034879"/>
    </source>
</evidence>
<gene>
    <name evidence="1" type="ORF">UY01_C0003G0005</name>
</gene>
<evidence type="ECO:0000313" key="1">
    <source>
        <dbReference type="EMBL" id="KKU75822.1"/>
    </source>
</evidence>
<dbReference type="AlphaFoldDB" id="A0A0G1T253"/>
<accession>A0A0G1T253</accession>
<dbReference type="EMBL" id="LCOJ01000003">
    <property type="protein sequence ID" value="KKU75822.1"/>
    <property type="molecule type" value="Genomic_DNA"/>
</dbReference>
<name>A0A0G1T253_9BACT</name>
<dbReference type="Proteomes" id="UP000034879">
    <property type="component" value="Unassembled WGS sequence"/>
</dbReference>
<comment type="caution">
    <text evidence="1">The sequence shown here is derived from an EMBL/GenBank/DDBJ whole genome shotgun (WGS) entry which is preliminary data.</text>
</comment>
<sequence>MSKTTLLEQKEIIVVTPHVRFVASDFFHGWQVGSNFEYLFLGVIEETDGQPVEIALYNLSEWLVDGPIVEELGGAPRVAISLATFGAIAATGRSFVALVRGASHQPWAVFYRQEGTHHVVGADSFDYRYWWYGGGRFASPHPTLRVL</sequence>